<feature type="transmembrane region" description="Helical" evidence="2">
    <location>
        <begin position="109"/>
        <end position="135"/>
    </location>
</feature>
<keyword evidence="2" id="KW-1133">Transmembrane helix</keyword>
<feature type="domain" description="DUF112" evidence="3">
    <location>
        <begin position="20"/>
        <end position="442"/>
    </location>
</feature>
<dbReference type="EMBL" id="JANAFB010000024">
    <property type="protein sequence ID" value="MCP3426365.1"/>
    <property type="molecule type" value="Genomic_DNA"/>
</dbReference>
<dbReference type="RefSeq" id="WP_254166976.1">
    <property type="nucleotide sequence ID" value="NZ_JANAFB010000024.1"/>
</dbReference>
<keyword evidence="5" id="KW-1185">Reference proteome</keyword>
<name>A0A9X2HDZ9_9MICC</name>
<protein>
    <submittedName>
        <fullName evidence="4">Tripartite tricarboxylate transporter permease</fullName>
    </submittedName>
</protein>
<keyword evidence="2" id="KW-0812">Transmembrane</keyword>
<evidence type="ECO:0000259" key="3">
    <source>
        <dbReference type="Pfam" id="PF01970"/>
    </source>
</evidence>
<feature type="transmembrane region" description="Helical" evidence="2">
    <location>
        <begin position="203"/>
        <end position="224"/>
    </location>
</feature>
<evidence type="ECO:0000256" key="2">
    <source>
        <dbReference type="SAM" id="Phobius"/>
    </source>
</evidence>
<feature type="transmembrane region" description="Helical" evidence="2">
    <location>
        <begin position="170"/>
        <end position="191"/>
    </location>
</feature>
<organism evidence="4 5">
    <name type="scientific">Rothia santali</name>
    <dbReference type="NCBI Taxonomy" id="2949643"/>
    <lineage>
        <taxon>Bacteria</taxon>
        <taxon>Bacillati</taxon>
        <taxon>Actinomycetota</taxon>
        <taxon>Actinomycetes</taxon>
        <taxon>Micrococcales</taxon>
        <taxon>Micrococcaceae</taxon>
        <taxon>Rothia</taxon>
    </lineage>
</organism>
<reference evidence="4" key="1">
    <citation type="submission" date="2022-06" db="EMBL/GenBank/DDBJ databases">
        <title>Rothia sp. isolated from sandalwood seedling.</title>
        <authorList>
            <person name="Tuikhar N."/>
            <person name="Kirdat K."/>
            <person name="Thorat V."/>
            <person name="Swetha P."/>
            <person name="Padma S."/>
            <person name="Sundararaj R."/>
            <person name="Yadav A."/>
        </authorList>
    </citation>
    <scope>NUCLEOTIDE SEQUENCE</scope>
    <source>
        <strain evidence="4">AR01</strain>
    </source>
</reference>
<dbReference type="PANTHER" id="PTHR35342:SF5">
    <property type="entry name" value="TRICARBOXYLIC TRANSPORT PROTEIN"/>
    <property type="match status" value="1"/>
</dbReference>
<dbReference type="PANTHER" id="PTHR35342">
    <property type="entry name" value="TRICARBOXYLIC TRANSPORT PROTEIN"/>
    <property type="match status" value="1"/>
</dbReference>
<accession>A0A9X2HDZ9</accession>
<gene>
    <name evidence="4" type="ORF">NBM05_10220</name>
</gene>
<comment type="caution">
    <text evidence="4">The sequence shown here is derived from an EMBL/GenBank/DDBJ whole genome shotgun (WGS) entry which is preliminary data.</text>
</comment>
<feature type="transmembrane region" description="Helical" evidence="2">
    <location>
        <begin position="476"/>
        <end position="494"/>
    </location>
</feature>
<feature type="transmembrane region" description="Helical" evidence="2">
    <location>
        <begin position="61"/>
        <end position="82"/>
    </location>
</feature>
<feature type="transmembrane region" description="Helical" evidence="2">
    <location>
        <begin position="397"/>
        <end position="430"/>
    </location>
</feature>
<evidence type="ECO:0000313" key="4">
    <source>
        <dbReference type="EMBL" id="MCP3426365.1"/>
    </source>
</evidence>
<feature type="transmembrane region" description="Helical" evidence="2">
    <location>
        <begin position="322"/>
        <end position="341"/>
    </location>
</feature>
<feature type="transmembrane region" description="Helical" evidence="2">
    <location>
        <begin position="147"/>
        <end position="163"/>
    </location>
</feature>
<dbReference type="Pfam" id="PF01970">
    <property type="entry name" value="TctA"/>
    <property type="match status" value="1"/>
</dbReference>
<evidence type="ECO:0000256" key="1">
    <source>
        <dbReference type="SAM" id="MobiDB-lite"/>
    </source>
</evidence>
<proteinExistence type="predicted"/>
<feature type="region of interest" description="Disordered" evidence="1">
    <location>
        <begin position="511"/>
        <end position="558"/>
    </location>
</feature>
<feature type="compositionally biased region" description="Basic and acidic residues" evidence="1">
    <location>
        <begin position="535"/>
        <end position="558"/>
    </location>
</feature>
<evidence type="ECO:0000313" key="5">
    <source>
        <dbReference type="Proteomes" id="UP001139502"/>
    </source>
</evidence>
<feature type="transmembrane region" description="Helical" evidence="2">
    <location>
        <begin position="21"/>
        <end position="49"/>
    </location>
</feature>
<keyword evidence="2" id="KW-0472">Membrane</keyword>
<feature type="transmembrane region" description="Helical" evidence="2">
    <location>
        <begin position="361"/>
        <end position="385"/>
    </location>
</feature>
<dbReference type="InterPro" id="IPR002823">
    <property type="entry name" value="DUF112_TM"/>
</dbReference>
<sequence>MEQLSDLMAGFGAALTPMNMLWLLIGAVLGTAVGVLPGLGSAMAVALLLPVTFSLDPTGALIMFAGVYYGGLFGDSIAGILLNTPGNAAAIAGSFEGHRMARHGRAAKALAASALGAFSGGLIATTLVVFFSPYIVRLAALFGPAEYFALAFFAFIAISWVVAESFLKGIGSLAIGLFIALVGIDSTSGTARFTLGIPQLFDGISIIVVTVGLLALGEVFFIASRIHRDKRQIRILDSGRPWLRLSEFRQALPAWLRGTAIGVPFGAIPAGGAEVPTFLAYTTERKLAARRNDPEFGSTGSIRGVAGPEAAGNATAGSAMGALLAIGLPTSATAAIMLAAFRQYGMQPGPLLFERSADIVWALLASLFLGLLVLLALNLPFAPLWAKLLRLPSSSLYAGISVLAVLGVYSISGSMFDLAVLLGLGVLGFLMRRFDMPLAPVLIGVILGPLAETEFRRSISVGQGDAWFFVSSPLTIALYGLLVVGAIVITALSLRNRASAARSLTDDARLAASGDPQEGKAVAEAVPAAPGSQVEDPREHPDAKDHSSSKKPSDTPGN</sequence>
<dbReference type="Proteomes" id="UP001139502">
    <property type="component" value="Unassembled WGS sequence"/>
</dbReference>
<dbReference type="AlphaFoldDB" id="A0A9X2HDZ9"/>